<feature type="signal peptide" evidence="1">
    <location>
        <begin position="1"/>
        <end position="21"/>
    </location>
</feature>
<evidence type="ECO:0000259" key="2">
    <source>
        <dbReference type="Pfam" id="PF05433"/>
    </source>
</evidence>
<dbReference type="PROSITE" id="PS51257">
    <property type="entry name" value="PROKAR_LIPOPROTEIN"/>
    <property type="match status" value="1"/>
</dbReference>
<dbReference type="Proteomes" id="UP000593719">
    <property type="component" value="Chromosome"/>
</dbReference>
<gene>
    <name evidence="3" type="ORF">FJR45_02720</name>
</gene>
<dbReference type="GO" id="GO:0019867">
    <property type="term" value="C:outer membrane"/>
    <property type="evidence" value="ECO:0007669"/>
    <property type="project" value="InterPro"/>
</dbReference>
<evidence type="ECO:0000256" key="1">
    <source>
        <dbReference type="SAM" id="SignalP"/>
    </source>
</evidence>
<dbReference type="AlphaFoldDB" id="A0A7M1AZQ0"/>
<evidence type="ECO:0000313" key="3">
    <source>
        <dbReference type="EMBL" id="QOP42920.1"/>
    </source>
</evidence>
<dbReference type="EMBL" id="CP041235">
    <property type="protein sequence ID" value="QOP42920.1"/>
    <property type="molecule type" value="Genomic_DNA"/>
</dbReference>
<accession>A0A7M1AZQ0</accession>
<keyword evidence="4" id="KW-1185">Reference proteome</keyword>
<organism evidence="3 4">
    <name type="scientific">Sulfurimonas sediminis</name>
    <dbReference type="NCBI Taxonomy" id="2590020"/>
    <lineage>
        <taxon>Bacteria</taxon>
        <taxon>Pseudomonadati</taxon>
        <taxon>Campylobacterota</taxon>
        <taxon>Epsilonproteobacteria</taxon>
        <taxon>Campylobacterales</taxon>
        <taxon>Sulfurimonadaceae</taxon>
        <taxon>Sulfurimonas</taxon>
    </lineage>
</organism>
<evidence type="ECO:0000313" key="4">
    <source>
        <dbReference type="Proteomes" id="UP000593719"/>
    </source>
</evidence>
<dbReference type="InterPro" id="IPR008816">
    <property type="entry name" value="Gly_zipper_2TM_dom"/>
</dbReference>
<proteinExistence type="predicted"/>
<reference evidence="3 4" key="1">
    <citation type="submission" date="2019-06" db="EMBL/GenBank/DDBJ databases">
        <title>Sulfurimonas gotlandica sp. nov., a chemoautotrophic and psychrotolerant epsilonproteobacterium isolated from a pelagic redoxcline, and an emended description of the genus Sulfurimonas.</title>
        <authorList>
            <person name="Wang S."/>
            <person name="Jiang L."/>
            <person name="Shao Z."/>
        </authorList>
    </citation>
    <scope>NUCLEOTIDE SEQUENCE [LARGE SCALE GENOMIC DNA]</scope>
    <source>
        <strain evidence="3 4">S2-6</strain>
    </source>
</reference>
<feature type="domain" description="Glycine zipper 2TM" evidence="2">
    <location>
        <begin position="56"/>
        <end position="96"/>
    </location>
</feature>
<protein>
    <submittedName>
        <fullName evidence="3">Glycine zipper 2TM domain-containing protein</fullName>
    </submittedName>
</protein>
<sequence>MKKIIATVLIGSLFFSGCATRGVNEIDPGAVNYELSYQVGTIESVKPVVIRDNGTGTFIGAVSGVVLGSLIGKGRGSALATLAGGLGGAYAGSQLGKANALELSVVFDDGRRVVVIAKGKDFYKGQRIRIVKRNGRVYSVEPF</sequence>
<dbReference type="Pfam" id="PF05433">
    <property type="entry name" value="Rick_17kDa_Anti"/>
    <property type="match status" value="1"/>
</dbReference>
<keyword evidence="1" id="KW-0732">Signal</keyword>
<dbReference type="KEGG" id="ssei:FJR45_02720"/>
<name>A0A7M1AZQ0_9BACT</name>
<dbReference type="RefSeq" id="WP_193151240.1">
    <property type="nucleotide sequence ID" value="NZ_CP041235.1"/>
</dbReference>
<feature type="chain" id="PRO_5033043916" evidence="1">
    <location>
        <begin position="22"/>
        <end position="143"/>
    </location>
</feature>